<evidence type="ECO:0000313" key="4">
    <source>
        <dbReference type="EMBL" id="PJI94569.1"/>
    </source>
</evidence>
<dbReference type="PANTHER" id="PTHR43213">
    <property type="entry name" value="BIFUNCTIONAL DTTP/UTP PYROPHOSPHATASE/METHYLTRANSFERASE PROTEIN-RELATED"/>
    <property type="match status" value="1"/>
</dbReference>
<dbReference type="GO" id="GO:0005737">
    <property type="term" value="C:cytoplasm"/>
    <property type="evidence" value="ECO:0007669"/>
    <property type="project" value="UniProtKB-SubCell"/>
</dbReference>
<dbReference type="OrthoDB" id="3527985at2"/>
<comment type="subcellular location">
    <subcellularLocation>
        <location evidence="3">Cytoplasm</location>
    </subcellularLocation>
</comment>
<dbReference type="EMBL" id="PGTZ01000006">
    <property type="protein sequence ID" value="PJI94569.1"/>
    <property type="molecule type" value="Genomic_DNA"/>
</dbReference>
<comment type="similarity">
    <text evidence="3">Belongs to the Maf family.</text>
</comment>
<dbReference type="CDD" id="cd00555">
    <property type="entry name" value="Maf"/>
    <property type="match status" value="1"/>
</dbReference>
<dbReference type="Pfam" id="PF02545">
    <property type="entry name" value="Maf"/>
    <property type="match status" value="1"/>
</dbReference>
<dbReference type="GO" id="GO:0009117">
    <property type="term" value="P:nucleotide metabolic process"/>
    <property type="evidence" value="ECO:0007669"/>
    <property type="project" value="UniProtKB-KW"/>
</dbReference>
<reference evidence="4 5" key="1">
    <citation type="submission" date="2017-11" db="EMBL/GenBank/DDBJ databases">
        <title>Genomic Encyclopedia of Archaeal and Bacterial Type Strains, Phase II (KMG-II): From Individual Species to Whole Genera.</title>
        <authorList>
            <person name="Goeker M."/>
        </authorList>
    </citation>
    <scope>NUCLEOTIDE SEQUENCE [LARGE SCALE GENOMIC DNA]</scope>
    <source>
        <strain evidence="4 5">DSM 22413</strain>
    </source>
</reference>
<accession>A0A2M8WUJ2</accession>
<comment type="catalytic activity">
    <reaction evidence="3">
        <text>a 2'-deoxyribonucleoside 5'-triphosphate + H2O = a 2'-deoxyribonucleoside 5'-phosphate + diphosphate + H(+)</text>
        <dbReference type="Rhea" id="RHEA:44644"/>
        <dbReference type="ChEBI" id="CHEBI:15377"/>
        <dbReference type="ChEBI" id="CHEBI:15378"/>
        <dbReference type="ChEBI" id="CHEBI:33019"/>
        <dbReference type="ChEBI" id="CHEBI:61560"/>
        <dbReference type="ChEBI" id="CHEBI:65317"/>
        <dbReference type="EC" id="3.6.1.9"/>
    </reaction>
</comment>
<comment type="caution">
    <text evidence="4">The sequence shown here is derived from an EMBL/GenBank/DDBJ whole genome shotgun (WGS) entry which is preliminary data.</text>
</comment>
<comment type="function">
    <text evidence="3">Nucleoside triphosphate pyrophosphatase. May have a dual role in cell division arrest and in preventing the incorporation of modified nucleotides into cellular nucleic acids.</text>
</comment>
<dbReference type="Gene3D" id="3.90.950.10">
    <property type="match status" value="1"/>
</dbReference>
<comment type="cofactor">
    <cofactor evidence="1 3">
        <name>a divalent metal cation</name>
        <dbReference type="ChEBI" id="CHEBI:60240"/>
    </cofactor>
</comment>
<evidence type="ECO:0000256" key="2">
    <source>
        <dbReference type="ARBA" id="ARBA00022801"/>
    </source>
</evidence>
<protein>
    <recommendedName>
        <fullName evidence="3">Nucleoside triphosphate pyrophosphatase</fullName>
        <ecNumber evidence="3">3.6.1.9</ecNumber>
    </recommendedName>
    <alternativeName>
        <fullName evidence="3">Nucleotide pyrophosphatase</fullName>
        <shortName evidence="3">Nucleotide PPase</shortName>
    </alternativeName>
</protein>
<feature type="active site" description="Proton acceptor" evidence="3">
    <location>
        <position position="93"/>
    </location>
</feature>
<keyword evidence="2 3" id="KW-0378">Hydrolase</keyword>
<name>A0A2M8WUJ2_9MICO</name>
<dbReference type="GO" id="GO:0047429">
    <property type="term" value="F:nucleoside triphosphate diphosphatase activity"/>
    <property type="evidence" value="ECO:0007669"/>
    <property type="project" value="UniProtKB-EC"/>
</dbReference>
<keyword evidence="3" id="KW-0546">Nucleotide metabolism</keyword>
<comment type="catalytic activity">
    <reaction evidence="3">
        <text>a ribonucleoside 5'-triphosphate + H2O = a ribonucleoside 5'-phosphate + diphosphate + H(+)</text>
        <dbReference type="Rhea" id="RHEA:23996"/>
        <dbReference type="ChEBI" id="CHEBI:15377"/>
        <dbReference type="ChEBI" id="CHEBI:15378"/>
        <dbReference type="ChEBI" id="CHEBI:33019"/>
        <dbReference type="ChEBI" id="CHEBI:58043"/>
        <dbReference type="ChEBI" id="CHEBI:61557"/>
        <dbReference type="EC" id="3.6.1.9"/>
    </reaction>
</comment>
<evidence type="ECO:0000313" key="5">
    <source>
        <dbReference type="Proteomes" id="UP000231586"/>
    </source>
</evidence>
<dbReference type="AlphaFoldDB" id="A0A2M8WUJ2"/>
<dbReference type="EC" id="3.6.1.9" evidence="3"/>
<dbReference type="HAMAP" id="MF_00528">
    <property type="entry name" value="Maf"/>
    <property type="match status" value="1"/>
</dbReference>
<dbReference type="SUPFAM" id="SSF55961">
    <property type="entry name" value="Bet v1-like"/>
    <property type="match status" value="1"/>
</dbReference>
<dbReference type="InterPro" id="IPR003697">
    <property type="entry name" value="Maf-like"/>
</dbReference>
<organism evidence="4 5">
    <name type="scientific">Luteimicrobium subarcticum</name>
    <dbReference type="NCBI Taxonomy" id="620910"/>
    <lineage>
        <taxon>Bacteria</taxon>
        <taxon>Bacillati</taxon>
        <taxon>Actinomycetota</taxon>
        <taxon>Actinomycetes</taxon>
        <taxon>Micrococcales</taxon>
        <taxon>Luteimicrobium</taxon>
    </lineage>
</organism>
<comment type="caution">
    <text evidence="3">Lacks conserved residue(s) required for the propagation of feature annotation.</text>
</comment>
<dbReference type="SUPFAM" id="SSF52972">
    <property type="entry name" value="ITPase-like"/>
    <property type="match status" value="1"/>
</dbReference>
<proteinExistence type="inferred from homology"/>
<keyword evidence="3" id="KW-0963">Cytoplasm</keyword>
<evidence type="ECO:0000256" key="1">
    <source>
        <dbReference type="ARBA" id="ARBA00001968"/>
    </source>
</evidence>
<dbReference type="NCBIfam" id="TIGR00172">
    <property type="entry name" value="maf"/>
    <property type="match status" value="1"/>
</dbReference>
<dbReference type="Gene3D" id="3.30.530.20">
    <property type="match status" value="1"/>
</dbReference>
<sequence>MPDAAAPVRLPVPLVLASASPARLATLRAAGVEPRVVVSDVDEDAVLDAARRSRTVTPADAVLLLARAKAEDVASRVAAARETDGGALVLGCDSMLELDGEVLGKPGTPDVARERWHAMRGRSAVLHTGHWLVDARTGALAASGTTASTTVTFADVADDEIDAYVATGEPLVVAGAFTIDGLGGAFVERVDGDHHNVVGVSLPLVRRLLAGRGVAWPSLWSTPTPTAPATATASDVEERSMTSRHVSTVVGRPAAEVYAFASDLDNLPRWAAGLATGLLRRDGRTLVLDSALGEITVTFADVNEHGVLDHDVTLPSGEVVQNPFRVLAHPDGTELVFTVRQLDLTDDELDRDAAAVAADLATLKGLLEA</sequence>
<dbReference type="InterPro" id="IPR023393">
    <property type="entry name" value="START-like_dom_sf"/>
</dbReference>
<gene>
    <name evidence="4" type="ORF">CLV34_0413</name>
</gene>
<dbReference type="InterPro" id="IPR029001">
    <property type="entry name" value="ITPase-like_fam"/>
</dbReference>
<dbReference type="PANTHER" id="PTHR43213:SF5">
    <property type="entry name" value="BIFUNCTIONAL DTTP_UTP PYROPHOSPHATASE_METHYLTRANSFERASE PROTEIN-RELATED"/>
    <property type="match status" value="1"/>
</dbReference>
<dbReference type="Proteomes" id="UP000231586">
    <property type="component" value="Unassembled WGS sequence"/>
</dbReference>
<evidence type="ECO:0000256" key="3">
    <source>
        <dbReference type="HAMAP-Rule" id="MF_00528"/>
    </source>
</evidence>
<keyword evidence="5" id="KW-1185">Reference proteome</keyword>